<dbReference type="AlphaFoldDB" id="A0A1C3WZ79"/>
<sequence>MTNDRIGFSQPPAEPDRQVLSERLKEAREYVGLKQDDVAKVLSIPRSALSNIEAGTRKVDAIELARLAKLYQRPLAWFTGEDPDATTEVAKEVAHVARAAATLSQQDRQELARFADFLKSRAKAKATPDGR</sequence>
<proteinExistence type="predicted"/>
<evidence type="ECO:0000313" key="2">
    <source>
        <dbReference type="EMBL" id="SCB45332.1"/>
    </source>
</evidence>
<dbReference type="PANTHER" id="PTHR43236">
    <property type="entry name" value="ANTITOXIN HIGA1"/>
    <property type="match status" value="1"/>
</dbReference>
<feature type="domain" description="HTH cro/C1-type" evidence="1">
    <location>
        <begin position="24"/>
        <end position="78"/>
    </location>
</feature>
<keyword evidence="3" id="KW-1185">Reference proteome</keyword>
<dbReference type="SMART" id="SM00530">
    <property type="entry name" value="HTH_XRE"/>
    <property type="match status" value="1"/>
</dbReference>
<gene>
    <name evidence="2" type="ORF">GA0061098_101125</name>
</gene>
<dbReference type="InterPro" id="IPR001387">
    <property type="entry name" value="Cro/C1-type_HTH"/>
</dbReference>
<dbReference type="CDD" id="cd00093">
    <property type="entry name" value="HTH_XRE"/>
    <property type="match status" value="1"/>
</dbReference>
<evidence type="ECO:0000259" key="1">
    <source>
        <dbReference type="PROSITE" id="PS50943"/>
    </source>
</evidence>
<reference evidence="3" key="1">
    <citation type="submission" date="2016-08" db="EMBL/GenBank/DDBJ databases">
        <authorList>
            <person name="Varghese N."/>
            <person name="Submissions Spin"/>
        </authorList>
    </citation>
    <scope>NUCLEOTIDE SEQUENCE [LARGE SCALE GENOMIC DNA]</scope>
    <source>
        <strain evidence="3">ERR11</strain>
    </source>
</reference>
<accession>A0A1C3WZ79</accession>
<protein>
    <submittedName>
        <fullName evidence="2">Helix-turn-helix domain-containing protein</fullName>
    </submittedName>
</protein>
<dbReference type="EMBL" id="FMAI01000011">
    <property type="protein sequence ID" value="SCB45332.1"/>
    <property type="molecule type" value="Genomic_DNA"/>
</dbReference>
<dbReference type="RefSeq" id="WP_091960458.1">
    <property type="nucleotide sequence ID" value="NZ_FMAI01000011.1"/>
</dbReference>
<dbReference type="PANTHER" id="PTHR43236:SF1">
    <property type="entry name" value="BLL7220 PROTEIN"/>
    <property type="match status" value="1"/>
</dbReference>
<dbReference type="Pfam" id="PF01381">
    <property type="entry name" value="HTH_3"/>
    <property type="match status" value="1"/>
</dbReference>
<organism evidence="2 3">
    <name type="scientific">Bradyrhizobium shewense</name>
    <dbReference type="NCBI Taxonomy" id="1761772"/>
    <lineage>
        <taxon>Bacteria</taxon>
        <taxon>Pseudomonadati</taxon>
        <taxon>Pseudomonadota</taxon>
        <taxon>Alphaproteobacteria</taxon>
        <taxon>Hyphomicrobiales</taxon>
        <taxon>Nitrobacteraceae</taxon>
        <taxon>Bradyrhizobium</taxon>
    </lineage>
</organism>
<name>A0A1C3WZ79_9BRAD</name>
<dbReference type="Gene3D" id="1.10.260.40">
    <property type="entry name" value="lambda repressor-like DNA-binding domains"/>
    <property type="match status" value="1"/>
</dbReference>
<dbReference type="Proteomes" id="UP000199184">
    <property type="component" value="Unassembled WGS sequence"/>
</dbReference>
<dbReference type="GO" id="GO:0003677">
    <property type="term" value="F:DNA binding"/>
    <property type="evidence" value="ECO:0007669"/>
    <property type="project" value="InterPro"/>
</dbReference>
<evidence type="ECO:0000313" key="3">
    <source>
        <dbReference type="Proteomes" id="UP000199184"/>
    </source>
</evidence>
<dbReference type="InterPro" id="IPR052345">
    <property type="entry name" value="Rad_response_metalloprotease"/>
</dbReference>
<dbReference type="InterPro" id="IPR010982">
    <property type="entry name" value="Lambda_DNA-bd_dom_sf"/>
</dbReference>
<dbReference type="PROSITE" id="PS50943">
    <property type="entry name" value="HTH_CROC1"/>
    <property type="match status" value="1"/>
</dbReference>
<dbReference type="SUPFAM" id="SSF47413">
    <property type="entry name" value="lambda repressor-like DNA-binding domains"/>
    <property type="match status" value="1"/>
</dbReference>